<dbReference type="AlphaFoldDB" id="A0AAV1JUY8"/>
<evidence type="ECO:0000313" key="3">
    <source>
        <dbReference type="Proteomes" id="UP001497472"/>
    </source>
</evidence>
<gene>
    <name evidence="2" type="ORF">LNINA_LOCUS12360</name>
</gene>
<sequence>MKSNAHESEATLMIWSRVAESRRGGAHERTSPASTATIPASTSANIVVEPRTAPALPCASNRARDHNIALDLRALCLAAGDVATHRRDSTTNIPTSGELSGRSPLATCIRIKCRNSHTPPLNVPKLN</sequence>
<dbReference type="EMBL" id="CAVLEF010000218">
    <property type="protein sequence ID" value="CAK1553355.1"/>
    <property type="molecule type" value="Genomic_DNA"/>
</dbReference>
<organism evidence="2 3">
    <name type="scientific">Leptosia nina</name>
    <dbReference type="NCBI Taxonomy" id="320188"/>
    <lineage>
        <taxon>Eukaryota</taxon>
        <taxon>Metazoa</taxon>
        <taxon>Ecdysozoa</taxon>
        <taxon>Arthropoda</taxon>
        <taxon>Hexapoda</taxon>
        <taxon>Insecta</taxon>
        <taxon>Pterygota</taxon>
        <taxon>Neoptera</taxon>
        <taxon>Endopterygota</taxon>
        <taxon>Lepidoptera</taxon>
        <taxon>Glossata</taxon>
        <taxon>Ditrysia</taxon>
        <taxon>Papilionoidea</taxon>
        <taxon>Pieridae</taxon>
        <taxon>Pierinae</taxon>
        <taxon>Leptosia</taxon>
    </lineage>
</organism>
<name>A0AAV1JUY8_9NEOP</name>
<feature type="compositionally biased region" description="Low complexity" evidence="1">
    <location>
        <begin position="31"/>
        <end position="42"/>
    </location>
</feature>
<reference evidence="2 3" key="1">
    <citation type="submission" date="2023-11" db="EMBL/GenBank/DDBJ databases">
        <authorList>
            <person name="Okamura Y."/>
        </authorList>
    </citation>
    <scope>NUCLEOTIDE SEQUENCE [LARGE SCALE GENOMIC DNA]</scope>
</reference>
<proteinExistence type="predicted"/>
<keyword evidence="3" id="KW-1185">Reference proteome</keyword>
<comment type="caution">
    <text evidence="2">The sequence shown here is derived from an EMBL/GenBank/DDBJ whole genome shotgun (WGS) entry which is preliminary data.</text>
</comment>
<evidence type="ECO:0000256" key="1">
    <source>
        <dbReference type="SAM" id="MobiDB-lite"/>
    </source>
</evidence>
<evidence type="ECO:0000313" key="2">
    <source>
        <dbReference type="EMBL" id="CAK1553355.1"/>
    </source>
</evidence>
<protein>
    <submittedName>
        <fullName evidence="2">Uncharacterized protein</fullName>
    </submittedName>
</protein>
<feature type="compositionally biased region" description="Basic and acidic residues" evidence="1">
    <location>
        <begin position="21"/>
        <end position="30"/>
    </location>
</feature>
<dbReference type="Proteomes" id="UP001497472">
    <property type="component" value="Unassembled WGS sequence"/>
</dbReference>
<accession>A0AAV1JUY8</accession>
<feature type="region of interest" description="Disordered" evidence="1">
    <location>
        <begin position="21"/>
        <end position="42"/>
    </location>
</feature>